<dbReference type="Gene3D" id="2.60.120.580">
    <property type="entry name" value="Acetamidase/Formamidase-like domains"/>
    <property type="match status" value="2"/>
</dbReference>
<dbReference type="Gene3D" id="3.10.28.20">
    <property type="entry name" value="Acetamidase/Formamidase-like domains"/>
    <property type="match status" value="1"/>
</dbReference>
<accession>A0ABU7FTX2</accession>
<gene>
    <name evidence="1" type="ORF">VXC91_37090</name>
</gene>
<proteinExistence type="predicted"/>
<evidence type="ECO:0000313" key="2">
    <source>
        <dbReference type="Proteomes" id="UP001333996"/>
    </source>
</evidence>
<keyword evidence="2" id="KW-1185">Reference proteome</keyword>
<dbReference type="PANTHER" id="PTHR31891:SF1">
    <property type="entry name" value="FORMAMIDASE C869.04-RELATED"/>
    <property type="match status" value="1"/>
</dbReference>
<dbReference type="SUPFAM" id="SSF141130">
    <property type="entry name" value="Acetamidase/Formamidase-like"/>
    <property type="match status" value="1"/>
</dbReference>
<name>A0ABU7FTX2_9ACTN</name>
<dbReference type="PANTHER" id="PTHR31891">
    <property type="entry name" value="FORMAMIDASE C869.04-RELATED"/>
    <property type="match status" value="1"/>
</dbReference>
<evidence type="ECO:0000313" key="1">
    <source>
        <dbReference type="EMBL" id="MED7827371.1"/>
    </source>
</evidence>
<comment type="caution">
    <text evidence="1">The sequence shown here is derived from an EMBL/GenBank/DDBJ whole genome shotgun (WGS) entry which is preliminary data.</text>
</comment>
<dbReference type="Pfam" id="PF03069">
    <property type="entry name" value="FmdA_AmdA"/>
    <property type="match status" value="1"/>
</dbReference>
<dbReference type="Proteomes" id="UP001333996">
    <property type="component" value="Unassembled WGS sequence"/>
</dbReference>
<dbReference type="InterPro" id="IPR004304">
    <property type="entry name" value="FmdA_AmdA"/>
</dbReference>
<dbReference type="RefSeq" id="WP_329511753.1">
    <property type="nucleotide sequence ID" value="NZ_BAAAYZ010000153.1"/>
</dbReference>
<protein>
    <submittedName>
        <fullName evidence="1">Acetamidase/formamidase family protein</fullName>
    </submittedName>
</protein>
<dbReference type="EMBL" id="JAYWVC010000227">
    <property type="protein sequence ID" value="MED7827371.1"/>
    <property type="molecule type" value="Genomic_DNA"/>
</dbReference>
<organism evidence="1 2">
    <name type="scientific">Streptomyces chiangmaiensis</name>
    <dbReference type="NCBI Taxonomy" id="766497"/>
    <lineage>
        <taxon>Bacteria</taxon>
        <taxon>Bacillati</taxon>
        <taxon>Actinomycetota</taxon>
        <taxon>Actinomycetes</taxon>
        <taxon>Kitasatosporales</taxon>
        <taxon>Streptomycetaceae</taxon>
        <taxon>Streptomyces</taxon>
    </lineage>
</organism>
<sequence length="371" mass="38974">MTLPLLQPHEGPIPGRHYLASTSETVTWGWLPAEGTAPVAEMGSGETITIDTVSHEGILEDQGRDPVTFFGQFGVDPADVLRDAVDIAAGHPVRDAVGDGPHVTTGPIAVSGARPDDVLRVDFLELVPRAPYGVVSSRHGYGALAGELPPLPHPGFVPDPGAPEKAGSIFTFCRATADGTGSLPVPGGRELRFPLAPFLGLIGVTPSGATPLHSVPPGPFGGNMDVKDLVAGTSLYLPAQVDGAGLFVGDPHYAQGHGEVALTALEAPLRATLRVTVLPAAESRALLGLLRRPFGETSEHWIALGLHRDLNEAFREAVREALRVLADLYEVPTDIGYAYLSAAADFVVSQVVDDVKGVHCLIRKSDFGAWT</sequence>
<reference evidence="1" key="1">
    <citation type="submission" date="2024-01" db="EMBL/GenBank/DDBJ databases">
        <title>First draft genome sequence data of TA4-1, the type strain of Gram-positive actinobacterium Streptomyces chiangmaiensis.</title>
        <authorList>
            <person name="Yasawong M."/>
            <person name="Nantapong N."/>
        </authorList>
    </citation>
    <scope>NUCLEOTIDE SEQUENCE</scope>
    <source>
        <strain evidence="1">TA4-1</strain>
    </source>
</reference>